<dbReference type="Proteomes" id="UP000215027">
    <property type="component" value="Chromosome I"/>
</dbReference>
<proteinExistence type="inferred from homology"/>
<evidence type="ECO:0000256" key="3">
    <source>
        <dbReference type="PIRSR" id="PIRSR000390-1"/>
    </source>
</evidence>
<organism evidence="6 7">
    <name type="scientific">Candidatus Promineifilum breve</name>
    <dbReference type="NCBI Taxonomy" id="1806508"/>
    <lineage>
        <taxon>Bacteria</taxon>
        <taxon>Bacillati</taxon>
        <taxon>Chloroflexota</taxon>
        <taxon>Ardenticatenia</taxon>
        <taxon>Candidatus Promineifilales</taxon>
        <taxon>Candidatus Promineifilaceae</taxon>
        <taxon>Candidatus Promineifilum</taxon>
    </lineage>
</organism>
<evidence type="ECO:0000256" key="1">
    <source>
        <dbReference type="ARBA" id="ARBA00022898"/>
    </source>
</evidence>
<gene>
    <name evidence="6" type="ORF">CFX0092_A1542</name>
</gene>
<feature type="modified residue" description="N6-(pyridoxal phosphate)lysine" evidence="4">
    <location>
        <position position="203"/>
    </location>
</feature>
<keyword evidence="6" id="KW-0032">Aminotransferase</keyword>
<evidence type="ECO:0000313" key="6">
    <source>
        <dbReference type="EMBL" id="CUS03420.2"/>
    </source>
</evidence>
<protein>
    <submittedName>
        <fullName evidence="6">dTDP-4-dehydro-6-deoxyglucose aminotransferase</fullName>
    </submittedName>
</protein>
<name>A0A160T496_9CHLR</name>
<evidence type="ECO:0000256" key="2">
    <source>
        <dbReference type="ARBA" id="ARBA00037999"/>
    </source>
</evidence>
<dbReference type="PANTHER" id="PTHR30244:SF9">
    <property type="entry name" value="PROTEIN RV3402C"/>
    <property type="match status" value="1"/>
</dbReference>
<accession>A0A160T496</accession>
<keyword evidence="7" id="KW-1185">Reference proteome</keyword>
<evidence type="ECO:0000256" key="4">
    <source>
        <dbReference type="PIRSR" id="PIRSR000390-2"/>
    </source>
</evidence>
<dbReference type="PIRSF" id="PIRSF000390">
    <property type="entry name" value="PLP_StrS"/>
    <property type="match status" value="1"/>
</dbReference>
<dbReference type="GO" id="GO:0030170">
    <property type="term" value="F:pyridoxal phosphate binding"/>
    <property type="evidence" value="ECO:0007669"/>
    <property type="project" value="TreeGrafter"/>
</dbReference>
<dbReference type="EMBL" id="LN890655">
    <property type="protein sequence ID" value="CUS03420.2"/>
    <property type="molecule type" value="Genomic_DNA"/>
</dbReference>
<sequence length="406" mass="44749">MIAQLSRLDELAVVSGRPRFEEKLHVGRPNIGDRAALMGRIEDMLDRLWLTNNGPLVQEFEARLADYLGVEHVICMCNATVALEIAIRALGLTGEVIVPSFTFVATAHALQWQEITPVFCDVDPASHNLDPRQVERLITPRTSGIIGVHVWGRPCAIEELSEIAARRNLKLMFDAAHAFGNSYGGQMIGGFGAVEIFSFHATKFFNTFEGGAVATNDAELATKIRLMKNFGFAGYDNVIYIGTNGKMSEVSAAMGLTSLESVDTFIAANKRNHHAYRRGLAGLPGVQVIAYDDGERCNYQYMIVEVDEAAAGISRDDLVRVLHAENVMARRYFYPGCHEMEPYRSYFPHSHLLLPETEKLTQRVMSLPSGTAVGPDEIGPICEIIRAAVENPDALRPYLAAADGRH</sequence>
<dbReference type="InterPro" id="IPR000653">
    <property type="entry name" value="DegT/StrS_aminotransferase"/>
</dbReference>
<dbReference type="OrthoDB" id="9810913at2"/>
<dbReference type="GO" id="GO:0000271">
    <property type="term" value="P:polysaccharide biosynthetic process"/>
    <property type="evidence" value="ECO:0007669"/>
    <property type="project" value="TreeGrafter"/>
</dbReference>
<keyword evidence="6" id="KW-0808">Transferase</keyword>
<reference evidence="6" key="1">
    <citation type="submission" date="2016-01" db="EMBL/GenBank/DDBJ databases">
        <authorList>
            <person name="Mcilroy J.S."/>
            <person name="Karst M S."/>
            <person name="Albertsen M."/>
        </authorList>
    </citation>
    <scope>NUCLEOTIDE SEQUENCE</scope>
    <source>
        <strain evidence="6">Cfx-K</strain>
    </source>
</reference>
<dbReference type="SUPFAM" id="SSF53383">
    <property type="entry name" value="PLP-dependent transferases"/>
    <property type="match status" value="1"/>
</dbReference>
<dbReference type="Gene3D" id="3.90.1150.10">
    <property type="entry name" value="Aspartate Aminotransferase, domain 1"/>
    <property type="match status" value="1"/>
</dbReference>
<dbReference type="KEGG" id="pbf:CFX0092_A1542"/>
<dbReference type="RefSeq" id="WP_095042917.1">
    <property type="nucleotide sequence ID" value="NZ_LN890655.1"/>
</dbReference>
<evidence type="ECO:0000256" key="5">
    <source>
        <dbReference type="RuleBase" id="RU004508"/>
    </source>
</evidence>
<dbReference type="InterPro" id="IPR015421">
    <property type="entry name" value="PyrdxlP-dep_Trfase_major"/>
</dbReference>
<keyword evidence="1 4" id="KW-0663">Pyridoxal phosphate</keyword>
<dbReference type="InterPro" id="IPR015424">
    <property type="entry name" value="PyrdxlP-dep_Trfase"/>
</dbReference>
<dbReference type="Pfam" id="PF01041">
    <property type="entry name" value="DegT_DnrJ_EryC1"/>
    <property type="match status" value="1"/>
</dbReference>
<dbReference type="Gene3D" id="3.40.640.10">
    <property type="entry name" value="Type I PLP-dependent aspartate aminotransferase-like (Major domain)"/>
    <property type="match status" value="1"/>
</dbReference>
<evidence type="ECO:0000313" key="7">
    <source>
        <dbReference type="Proteomes" id="UP000215027"/>
    </source>
</evidence>
<comment type="similarity">
    <text evidence="2 5">Belongs to the DegT/DnrJ/EryC1 family.</text>
</comment>
<dbReference type="PANTHER" id="PTHR30244">
    <property type="entry name" value="TRANSAMINASE"/>
    <property type="match status" value="1"/>
</dbReference>
<dbReference type="CDD" id="cd00616">
    <property type="entry name" value="AHBA_syn"/>
    <property type="match status" value="1"/>
</dbReference>
<dbReference type="AlphaFoldDB" id="A0A160T496"/>
<dbReference type="GO" id="GO:0008483">
    <property type="term" value="F:transaminase activity"/>
    <property type="evidence" value="ECO:0007669"/>
    <property type="project" value="UniProtKB-KW"/>
</dbReference>
<feature type="active site" description="Proton acceptor" evidence="3">
    <location>
        <position position="203"/>
    </location>
</feature>
<dbReference type="InterPro" id="IPR015422">
    <property type="entry name" value="PyrdxlP-dep_Trfase_small"/>
</dbReference>